<name>A0ABV9NTD7_9BACI</name>
<comment type="caution">
    <text evidence="1">The sequence shown here is derived from an EMBL/GenBank/DDBJ whole genome shotgun (WGS) entry which is preliminary data.</text>
</comment>
<protein>
    <recommendedName>
        <fullName evidence="3">GAF domain-containing protein</fullName>
    </recommendedName>
</protein>
<keyword evidence="2" id="KW-1185">Reference proteome</keyword>
<evidence type="ECO:0008006" key="3">
    <source>
        <dbReference type="Google" id="ProtNLM"/>
    </source>
</evidence>
<evidence type="ECO:0000313" key="2">
    <source>
        <dbReference type="Proteomes" id="UP001595896"/>
    </source>
</evidence>
<organism evidence="1 2">
    <name type="scientific">Bacillus daqingensis</name>
    <dbReference type="NCBI Taxonomy" id="872396"/>
    <lineage>
        <taxon>Bacteria</taxon>
        <taxon>Bacillati</taxon>
        <taxon>Bacillota</taxon>
        <taxon>Bacilli</taxon>
        <taxon>Bacillales</taxon>
        <taxon>Bacillaceae</taxon>
        <taxon>Bacillus</taxon>
    </lineage>
</organism>
<sequence>MNKSDFLDEMRLEVGLAYDYAVSQEDFMVRILKTIHAAGRKQAVLTIHQYSDDGMKLKYALGIRGLSKEQETLGQGFLFPERLQMTSYVKKGRDQALYLPVYAGNQLTYMISVKLIDSDYRISNQDLIFAQELVQFIQAKQSTFHS</sequence>
<reference evidence="2" key="1">
    <citation type="journal article" date="2019" name="Int. J. Syst. Evol. Microbiol.">
        <title>The Global Catalogue of Microorganisms (GCM) 10K type strain sequencing project: providing services to taxonomists for standard genome sequencing and annotation.</title>
        <authorList>
            <consortium name="The Broad Institute Genomics Platform"/>
            <consortium name="The Broad Institute Genome Sequencing Center for Infectious Disease"/>
            <person name="Wu L."/>
            <person name="Ma J."/>
        </authorList>
    </citation>
    <scope>NUCLEOTIDE SEQUENCE [LARGE SCALE GENOMIC DNA]</scope>
    <source>
        <strain evidence="2">JCM 12165</strain>
    </source>
</reference>
<dbReference type="RefSeq" id="WP_377908088.1">
    <property type="nucleotide sequence ID" value="NZ_JBHSGK010000003.1"/>
</dbReference>
<accession>A0ABV9NTD7</accession>
<gene>
    <name evidence="1" type="ORF">ACFO4L_02610</name>
</gene>
<proteinExistence type="predicted"/>
<evidence type="ECO:0000313" key="1">
    <source>
        <dbReference type="EMBL" id="MFC4735466.1"/>
    </source>
</evidence>
<dbReference type="Proteomes" id="UP001595896">
    <property type="component" value="Unassembled WGS sequence"/>
</dbReference>
<dbReference type="EMBL" id="JBHSGK010000003">
    <property type="protein sequence ID" value="MFC4735466.1"/>
    <property type="molecule type" value="Genomic_DNA"/>
</dbReference>